<dbReference type="RefSeq" id="WP_009947085.1">
    <property type="nucleotide sequence ID" value="NZ_BAAAGS010000023.1"/>
</dbReference>
<dbReference type="Proteomes" id="UP001500729">
    <property type="component" value="Unassembled WGS sequence"/>
</dbReference>
<dbReference type="EMBL" id="BAAAGS010000023">
    <property type="protein sequence ID" value="GAA0534030.1"/>
    <property type="molecule type" value="Genomic_DNA"/>
</dbReference>
<dbReference type="InterPro" id="IPR006016">
    <property type="entry name" value="UspA"/>
</dbReference>
<dbReference type="Pfam" id="PF00582">
    <property type="entry name" value="Usp"/>
    <property type="match status" value="2"/>
</dbReference>
<dbReference type="SUPFAM" id="SSF52402">
    <property type="entry name" value="Adenine nucleotide alpha hydrolases-like"/>
    <property type="match status" value="2"/>
</dbReference>
<keyword evidence="3" id="KW-0067">ATP-binding</keyword>
<proteinExistence type="inferred from homology"/>
<name>A0ABP3N657_SACER</name>
<sequence>MAMQAPVVVGVDGSEHSVAAATWAAGEAALRRAPLRLVLVTDLPPYGGEPEKVLHSAVLRSTGHHPELAPESAVRRGDPARELMDESEGAQLVVVGSRGRSPVRARLLGSVSAKVATHAHCPTVVVPHQQLPDGGPVVVGLDNSPYSRAALRFAFDEAAVRGSELVAVQVWEENEYAPIVPLLDFEVGERNDETRRALAEQLAGCSQDYPTVAVREVARRGHPVVALRTLGEDAQLVVVGHRGRGGFAGMLLGSVAAGVLDHAPCPVAVVRGEKK</sequence>
<evidence type="ECO:0000256" key="3">
    <source>
        <dbReference type="ARBA" id="ARBA00022840"/>
    </source>
</evidence>
<dbReference type="PANTHER" id="PTHR46268">
    <property type="entry name" value="STRESS RESPONSE PROTEIN NHAX"/>
    <property type="match status" value="1"/>
</dbReference>
<gene>
    <name evidence="5" type="ORF">GCM10009533_36430</name>
</gene>
<reference evidence="6" key="1">
    <citation type="journal article" date="2019" name="Int. J. Syst. Evol. Microbiol.">
        <title>The Global Catalogue of Microorganisms (GCM) 10K type strain sequencing project: providing services to taxonomists for standard genome sequencing and annotation.</title>
        <authorList>
            <consortium name="The Broad Institute Genomics Platform"/>
            <consortium name="The Broad Institute Genome Sequencing Center for Infectious Disease"/>
            <person name="Wu L."/>
            <person name="Ma J."/>
        </authorList>
    </citation>
    <scope>NUCLEOTIDE SEQUENCE [LARGE SCALE GENOMIC DNA]</scope>
    <source>
        <strain evidence="6">JCM 10303</strain>
    </source>
</reference>
<comment type="caution">
    <text evidence="5">The sequence shown here is derived from an EMBL/GenBank/DDBJ whole genome shotgun (WGS) entry which is preliminary data.</text>
</comment>
<keyword evidence="2" id="KW-0547">Nucleotide-binding</keyword>
<feature type="domain" description="UspA" evidence="4">
    <location>
        <begin position="6"/>
        <end position="127"/>
    </location>
</feature>
<evidence type="ECO:0000313" key="5">
    <source>
        <dbReference type="EMBL" id="GAA0534030.1"/>
    </source>
</evidence>
<evidence type="ECO:0000259" key="4">
    <source>
        <dbReference type="Pfam" id="PF00582"/>
    </source>
</evidence>
<protein>
    <submittedName>
        <fullName evidence="5">Universal stress protein</fullName>
    </submittedName>
</protein>
<evidence type="ECO:0000256" key="1">
    <source>
        <dbReference type="ARBA" id="ARBA00008791"/>
    </source>
</evidence>
<comment type="similarity">
    <text evidence="1">Belongs to the universal stress protein A family.</text>
</comment>
<accession>A0ABP3N657</accession>
<keyword evidence="6" id="KW-1185">Reference proteome</keyword>
<evidence type="ECO:0000256" key="2">
    <source>
        <dbReference type="ARBA" id="ARBA00022741"/>
    </source>
</evidence>
<dbReference type="InterPro" id="IPR006015">
    <property type="entry name" value="Universal_stress_UspA"/>
</dbReference>
<evidence type="ECO:0000313" key="6">
    <source>
        <dbReference type="Proteomes" id="UP001500729"/>
    </source>
</evidence>
<dbReference type="PRINTS" id="PR01438">
    <property type="entry name" value="UNVRSLSTRESS"/>
</dbReference>
<dbReference type="PANTHER" id="PTHR46268:SF27">
    <property type="entry name" value="UNIVERSAL STRESS PROTEIN RV2623"/>
    <property type="match status" value="1"/>
</dbReference>
<dbReference type="Gene3D" id="3.40.50.620">
    <property type="entry name" value="HUPs"/>
    <property type="match status" value="2"/>
</dbReference>
<feature type="domain" description="UspA" evidence="4">
    <location>
        <begin position="136"/>
        <end position="271"/>
    </location>
</feature>
<organism evidence="5 6">
    <name type="scientific">Saccharopolyspora erythraea</name>
    <name type="common">Streptomyces erythraeus</name>
    <dbReference type="NCBI Taxonomy" id="1836"/>
    <lineage>
        <taxon>Bacteria</taxon>
        <taxon>Bacillati</taxon>
        <taxon>Actinomycetota</taxon>
        <taxon>Actinomycetes</taxon>
        <taxon>Pseudonocardiales</taxon>
        <taxon>Pseudonocardiaceae</taxon>
        <taxon>Saccharopolyspora</taxon>
    </lineage>
</organism>
<dbReference type="InterPro" id="IPR014729">
    <property type="entry name" value="Rossmann-like_a/b/a_fold"/>
</dbReference>